<dbReference type="InterPro" id="IPR006925">
    <property type="entry name" value="Vps16_C"/>
</dbReference>
<dbReference type="PANTHER" id="PTHR12811">
    <property type="entry name" value="VACUOLAR PROTEIN SORTING VPS16"/>
    <property type="match status" value="1"/>
</dbReference>
<protein>
    <recommendedName>
        <fullName evidence="2">Probable vacuolar protein sorting-associated protein 16 homolog</fullName>
    </recommendedName>
</protein>
<dbReference type="InterPro" id="IPR038132">
    <property type="entry name" value="Vps16_C_sf"/>
</dbReference>
<comment type="function">
    <text evidence="2">Essential for vacuolar protein sorting. Required for vacuole biogenesis, stability and to maintain vacuole morphology.</text>
</comment>
<dbReference type="GO" id="GO:0005768">
    <property type="term" value="C:endosome"/>
    <property type="evidence" value="ECO:0007669"/>
    <property type="project" value="UniProtKB-ARBA"/>
</dbReference>
<dbReference type="EMBL" id="LJBN01000167">
    <property type="protein sequence ID" value="OOQ85501.1"/>
    <property type="molecule type" value="Genomic_DNA"/>
</dbReference>
<dbReference type="GO" id="GO:0030897">
    <property type="term" value="C:HOPS complex"/>
    <property type="evidence" value="ECO:0007669"/>
    <property type="project" value="TreeGrafter"/>
</dbReference>
<accession>A0A1S9RJG3</accession>
<dbReference type="GO" id="GO:0003779">
    <property type="term" value="F:actin binding"/>
    <property type="evidence" value="ECO:0007669"/>
    <property type="project" value="TreeGrafter"/>
</dbReference>
<reference evidence="6" key="1">
    <citation type="submission" date="2015-09" db="EMBL/GenBank/DDBJ databases">
        <authorList>
            <person name="Fill T.P."/>
            <person name="Baretta J.F."/>
            <person name="de Almeida L.G."/>
            <person name="Rocha M."/>
            <person name="de Souza D.H."/>
            <person name="Malavazi I."/>
            <person name="Cerdeira L.T."/>
            <person name="Hong H."/>
            <person name="Samborskyy M."/>
            <person name="de Vasconcelos A.T."/>
            <person name="Leadlay P."/>
            <person name="Rodrigues-Filho E."/>
        </authorList>
    </citation>
    <scope>NUCLEOTIDE SEQUENCE [LARGE SCALE GENOMIC DNA]</scope>
    <source>
        <strain evidence="6">LaBioMMi 136</strain>
    </source>
</reference>
<feature type="domain" description="Vps16 C-terminal" evidence="3">
    <location>
        <begin position="519"/>
        <end position="828"/>
    </location>
</feature>
<evidence type="ECO:0000256" key="1">
    <source>
        <dbReference type="ARBA" id="ARBA00009250"/>
    </source>
</evidence>
<dbReference type="Proteomes" id="UP000190744">
    <property type="component" value="Unassembled WGS sequence"/>
</dbReference>
<dbReference type="AlphaFoldDB" id="A0A1S9RJG3"/>
<keyword evidence="2" id="KW-0653">Protein transport</keyword>
<evidence type="ECO:0000313" key="5">
    <source>
        <dbReference type="EMBL" id="OOQ85501.1"/>
    </source>
</evidence>
<dbReference type="InterPro" id="IPR016534">
    <property type="entry name" value="VPS16"/>
</dbReference>
<organism evidence="5 6">
    <name type="scientific">Penicillium brasilianum</name>
    <dbReference type="NCBI Taxonomy" id="104259"/>
    <lineage>
        <taxon>Eukaryota</taxon>
        <taxon>Fungi</taxon>
        <taxon>Dikarya</taxon>
        <taxon>Ascomycota</taxon>
        <taxon>Pezizomycotina</taxon>
        <taxon>Eurotiomycetes</taxon>
        <taxon>Eurotiomycetidae</taxon>
        <taxon>Eurotiales</taxon>
        <taxon>Aspergillaceae</taxon>
        <taxon>Penicillium</taxon>
    </lineage>
</organism>
<sequence>MAPSNPLANWEKVGDSFYRRIPVYDAVFDEDVELENYIVAGAPYGGAIALYRDESKPFQLRDSQASRSSIDIYSCSGKQINRINWEQATVRGLGWSDKEELLVVAEDGTVRRYFGLDGEFTSFSLGNGAEEYGVRACQFWASGLVALLANNQLIAVSKYDEPRPRLLAPCPEGEVSSWSLIPPAHTLSRSVEVLLAVDKTVYLVDSTEAEDKILQDGPFKHVTVSPTGRFVALFTGEGKLWVVSNDFQNKLSEYDSKSRVAPSSVNWCGDDAVLLAWEDEIHLVGPNGAASKYYYDGRVHVIPEFDGVRLLTNDTCEFLHKVSGEKRHLQSMKPYLQNADVTAEIFRLGSSSPASVLLDSVEQLEKKSPKADENIQRIRSSLPGAVDACIKAAGQEFDTYWQKRLLKAASFGKSVLELYNSDEFVEMTEKLRVLTAARDYQIGLPISYEQYLRLTPEGLIERLISRHQYLLAIRVSEYLQIPADRIYVHWASQKVRVSTVDDEAVCKLIVQRLEGKPGISFEIIAQTAYDEGRSHLATQLLNHEPRAGKQVPLLLNMEEDELALDKAIESGDDDLVNYVLLHLKSKLPLASFFRMINTRPMASALVETTARGEDTELLKDLYYQDDRPMEGSNVLISEALRETDPPRKIEKLHQASRLLSDSKDPNVMLQQKLVSEASQLLKVQESLDKDLADHSEYFGLSLNETIYRLIRAGYGKRAQKLQSEFKMPEKAFWWLRLRALVAKRDWGELEEIGKVKKSPIGWEPFYNEILGAGNTKLASIFVPKCTHLPVADRIEMWVKCGMIVKAGEEAHKAKDVNTLEHLRTKASGPASTEIERMINQLRPKK</sequence>
<evidence type="ECO:0000259" key="3">
    <source>
        <dbReference type="Pfam" id="PF04840"/>
    </source>
</evidence>
<dbReference type="Pfam" id="PF04841">
    <property type="entry name" value="Vps16_N"/>
    <property type="match status" value="1"/>
</dbReference>
<gene>
    <name evidence="5" type="primary">vps16</name>
    <name evidence="5" type="ORF">PEBR_24954</name>
</gene>
<dbReference type="Gene3D" id="1.10.150.780">
    <property type="entry name" value="Vps16, C-terminal region"/>
    <property type="match status" value="1"/>
</dbReference>
<dbReference type="InterPro" id="IPR006926">
    <property type="entry name" value="Vps16_N"/>
</dbReference>
<dbReference type="GO" id="GO:0006886">
    <property type="term" value="P:intracellular protein transport"/>
    <property type="evidence" value="ECO:0007669"/>
    <property type="project" value="InterPro"/>
</dbReference>
<dbReference type="GO" id="GO:0016197">
    <property type="term" value="P:endosomal transport"/>
    <property type="evidence" value="ECO:0007669"/>
    <property type="project" value="TreeGrafter"/>
</dbReference>
<dbReference type="SUPFAM" id="SSF82171">
    <property type="entry name" value="DPP6 N-terminal domain-like"/>
    <property type="match status" value="1"/>
</dbReference>
<dbReference type="GO" id="GO:0042144">
    <property type="term" value="P:vacuole fusion, non-autophagic"/>
    <property type="evidence" value="ECO:0007669"/>
    <property type="project" value="TreeGrafter"/>
</dbReference>
<dbReference type="FunFam" id="1.10.150.780:FF:000002">
    <property type="entry name" value="Probable vacuolar protein sorting-associated protein 16 homolog"/>
    <property type="match status" value="1"/>
</dbReference>
<dbReference type="Pfam" id="PF04840">
    <property type="entry name" value="Vps16_C"/>
    <property type="match status" value="1"/>
</dbReference>
<comment type="similarity">
    <text evidence="1 2">Belongs to the VPS16 family.</text>
</comment>
<evidence type="ECO:0000259" key="4">
    <source>
        <dbReference type="Pfam" id="PF04841"/>
    </source>
</evidence>
<name>A0A1S9RJG3_PENBI</name>
<dbReference type="PANTHER" id="PTHR12811:SF0">
    <property type="entry name" value="VACUOLAR PROTEIN SORTING-ASSOCIATED PROTEIN 16 HOMOLOG"/>
    <property type="match status" value="1"/>
</dbReference>
<comment type="caution">
    <text evidence="5">The sequence shown here is derived from an EMBL/GenBank/DDBJ whole genome shotgun (WGS) entry which is preliminary data.</text>
</comment>
<evidence type="ECO:0000313" key="6">
    <source>
        <dbReference type="Proteomes" id="UP000190744"/>
    </source>
</evidence>
<evidence type="ECO:0000256" key="2">
    <source>
        <dbReference type="PIRNR" id="PIRNR007949"/>
    </source>
</evidence>
<dbReference type="Gene3D" id="2.130.10.10">
    <property type="entry name" value="YVTN repeat-like/Quinoprotein amine dehydrogenase"/>
    <property type="match status" value="1"/>
</dbReference>
<feature type="domain" description="Vps16 N-terminal" evidence="4">
    <location>
        <begin position="7"/>
        <end position="425"/>
    </location>
</feature>
<dbReference type="FunFam" id="2.130.10.10:FF:000635">
    <property type="entry name" value="Probable vacuolar protein sorting-associated protein 16 homolog"/>
    <property type="match status" value="1"/>
</dbReference>
<keyword evidence="2" id="KW-0813">Transport</keyword>
<dbReference type="PIRSF" id="PIRSF007949">
    <property type="entry name" value="VPS16"/>
    <property type="match status" value="1"/>
</dbReference>
<proteinExistence type="inferred from homology"/>
<dbReference type="InterPro" id="IPR015943">
    <property type="entry name" value="WD40/YVTN_repeat-like_dom_sf"/>
</dbReference>